<dbReference type="Pfam" id="PF03222">
    <property type="entry name" value="Trp_Tyr_perm"/>
    <property type="match status" value="1"/>
</dbReference>
<evidence type="ECO:0000256" key="10">
    <source>
        <dbReference type="RuleBase" id="RU367149"/>
    </source>
</evidence>
<feature type="transmembrane region" description="Helical" evidence="10">
    <location>
        <begin position="197"/>
        <end position="219"/>
    </location>
</feature>
<feature type="transmembrane region" description="Helical" evidence="10">
    <location>
        <begin position="394"/>
        <end position="414"/>
    </location>
</feature>
<keyword evidence="7 10" id="KW-0029">Amino-acid transport</keyword>
<dbReference type="Proteomes" id="UP000305674">
    <property type="component" value="Unassembled WGS sequence"/>
</dbReference>
<evidence type="ECO:0000313" key="12">
    <source>
        <dbReference type="Proteomes" id="UP000305674"/>
    </source>
</evidence>
<proteinExistence type="inferred from homology"/>
<evidence type="ECO:0000256" key="7">
    <source>
        <dbReference type="ARBA" id="ARBA00022970"/>
    </source>
</evidence>
<comment type="similarity">
    <text evidence="2 10">Belongs to the amino acid/polyamine transporter 2 family. Mtr/TnaB/TyrP permease subfamily.</text>
</comment>
<evidence type="ECO:0000256" key="2">
    <source>
        <dbReference type="ARBA" id="ARBA00005452"/>
    </source>
</evidence>
<feature type="transmembrane region" description="Helical" evidence="10">
    <location>
        <begin position="351"/>
        <end position="374"/>
    </location>
</feature>
<sequence length="418" mass="43228">MSEVVLETSAKQASPGILGGAMIIAGTAIGAGMLSLPVMSAGMWFGWSTLILALCCYCCYSSAMYLAEANLNYHPGASYATMARDTLGRTGALVALCTVGFVSYILCYAYISGGSSVLASSLKSGFGLSLANWQAGLLFGVVLGGIVLLGSRAVDRVSTIMIGAMVITFITSTGLLSAEVTTSNLFPEVGMGETLPYVWMGIPVLALSFGYHSTVPSIVKHYGMDIGKSRQAILGGSLLALAIYALWQFAILGTVSRTDFAQVVASGGNVSALVGAVGGAVDGQFIDTLLSFFAKFALASSFLGVALGLLDFIKDQLRLGDGLRDTAIAGAVTFLPPLILGVVIPDGFIVAIGYASLLASIFVLVLPCAIALVLRRRGASEGFRIAGGNLRLYLVLGFGLLVMLCESLALAGMLPSFP</sequence>
<feature type="transmembrane region" description="Helical" evidence="10">
    <location>
        <begin position="131"/>
        <end position="150"/>
    </location>
</feature>
<keyword evidence="3 10" id="KW-0813">Transport</keyword>
<dbReference type="GO" id="GO:0015173">
    <property type="term" value="F:aromatic amino acid transmembrane transporter activity"/>
    <property type="evidence" value="ECO:0007669"/>
    <property type="project" value="UniProtKB-UniRule"/>
</dbReference>
<keyword evidence="12" id="KW-1185">Reference proteome</keyword>
<dbReference type="Gene3D" id="1.20.1740.10">
    <property type="entry name" value="Amino acid/polyamine transporter I"/>
    <property type="match status" value="1"/>
</dbReference>
<keyword evidence="6 10" id="KW-0812">Transmembrane</keyword>
<name>A0A4V5NV71_9GAMM</name>
<keyword evidence="4 10" id="KW-1003">Cell membrane</keyword>
<dbReference type="InterPro" id="IPR013061">
    <property type="entry name" value="Trp/try_permease_CS"/>
</dbReference>
<evidence type="ECO:0000256" key="8">
    <source>
        <dbReference type="ARBA" id="ARBA00022989"/>
    </source>
</evidence>
<feature type="transmembrane region" description="Helical" evidence="10">
    <location>
        <begin position="16"/>
        <end position="38"/>
    </location>
</feature>
<dbReference type="RefSeq" id="WP_136852726.1">
    <property type="nucleotide sequence ID" value="NZ_SWCI01000004.1"/>
</dbReference>
<evidence type="ECO:0000256" key="3">
    <source>
        <dbReference type="ARBA" id="ARBA00022448"/>
    </source>
</evidence>
<dbReference type="InterPro" id="IPR018227">
    <property type="entry name" value="Amino_acid_transport_2"/>
</dbReference>
<dbReference type="GO" id="GO:0003333">
    <property type="term" value="P:amino acid transmembrane transport"/>
    <property type="evidence" value="ECO:0007669"/>
    <property type="project" value="InterPro"/>
</dbReference>
<feature type="transmembrane region" description="Helical" evidence="10">
    <location>
        <begin position="157"/>
        <end position="177"/>
    </location>
</feature>
<feature type="transmembrane region" description="Helical" evidence="10">
    <location>
        <begin position="231"/>
        <end position="250"/>
    </location>
</feature>
<accession>A0A4V5NV71</accession>
<protein>
    <recommendedName>
        <fullName evidence="10">Aromatic amino acid permease</fullName>
    </recommendedName>
</protein>
<dbReference type="PRINTS" id="PR00166">
    <property type="entry name" value="AROAAPRMEASE"/>
</dbReference>
<keyword evidence="8 10" id="KW-1133">Transmembrane helix</keyword>
<dbReference type="PANTHER" id="PTHR46997:SF1">
    <property type="entry name" value="LOW AFFINITY TRYPTOPHAN PERMEASE-RELATED"/>
    <property type="match status" value="1"/>
</dbReference>
<organism evidence="11 12">
    <name type="scientific">Ferrimonas sediminicola</name>
    <dbReference type="NCBI Taxonomy" id="2569538"/>
    <lineage>
        <taxon>Bacteria</taxon>
        <taxon>Pseudomonadati</taxon>
        <taxon>Pseudomonadota</taxon>
        <taxon>Gammaproteobacteria</taxon>
        <taxon>Alteromonadales</taxon>
        <taxon>Ferrimonadaceae</taxon>
        <taxon>Ferrimonas</taxon>
    </lineage>
</organism>
<gene>
    <name evidence="11" type="ORF">FCL40_08390</name>
</gene>
<dbReference type="InterPro" id="IPR013059">
    <property type="entry name" value="Trp_tyr_transpt"/>
</dbReference>
<dbReference type="EMBL" id="SWCI01000004">
    <property type="protein sequence ID" value="TKB49344.1"/>
    <property type="molecule type" value="Genomic_DNA"/>
</dbReference>
<feature type="transmembrane region" description="Helical" evidence="10">
    <location>
        <begin position="87"/>
        <end position="111"/>
    </location>
</feature>
<evidence type="ECO:0000256" key="6">
    <source>
        <dbReference type="ARBA" id="ARBA00022692"/>
    </source>
</evidence>
<comment type="caution">
    <text evidence="11">The sequence shown here is derived from an EMBL/GenBank/DDBJ whole genome shotgun (WGS) entry which is preliminary data.</text>
</comment>
<evidence type="ECO:0000256" key="1">
    <source>
        <dbReference type="ARBA" id="ARBA00004429"/>
    </source>
</evidence>
<keyword evidence="9 10" id="KW-0472">Membrane</keyword>
<evidence type="ECO:0000313" key="11">
    <source>
        <dbReference type="EMBL" id="TKB49344.1"/>
    </source>
</evidence>
<keyword evidence="5 10" id="KW-0997">Cell inner membrane</keyword>
<comment type="subcellular location">
    <subcellularLocation>
        <location evidence="1 10">Cell inner membrane</location>
        <topology evidence="1 10">Multi-pass membrane protein</topology>
    </subcellularLocation>
</comment>
<evidence type="ECO:0000256" key="5">
    <source>
        <dbReference type="ARBA" id="ARBA00022519"/>
    </source>
</evidence>
<dbReference type="PANTHER" id="PTHR46997">
    <property type="entry name" value="LOW AFFINITY TRYPTOPHAN PERMEASE-RELATED"/>
    <property type="match status" value="1"/>
</dbReference>
<dbReference type="AlphaFoldDB" id="A0A4V5NV71"/>
<evidence type="ECO:0000256" key="4">
    <source>
        <dbReference type="ARBA" id="ARBA00022475"/>
    </source>
</evidence>
<feature type="transmembrane region" description="Helical" evidence="10">
    <location>
        <begin position="292"/>
        <end position="313"/>
    </location>
</feature>
<dbReference type="GO" id="GO:0005886">
    <property type="term" value="C:plasma membrane"/>
    <property type="evidence" value="ECO:0007669"/>
    <property type="project" value="UniProtKB-SubCell"/>
</dbReference>
<dbReference type="NCBIfam" id="TIGR00837">
    <property type="entry name" value="araaP"/>
    <property type="match status" value="1"/>
</dbReference>
<comment type="function">
    <text evidence="10">Involved in transporting aromatic amino acids across the cytoplasmic membrane.</text>
</comment>
<dbReference type="PROSITE" id="PS00594">
    <property type="entry name" value="AROMATIC_AA_PERMEASE_1"/>
    <property type="match status" value="1"/>
</dbReference>
<evidence type="ECO:0000256" key="9">
    <source>
        <dbReference type="ARBA" id="ARBA00023136"/>
    </source>
</evidence>
<feature type="transmembrane region" description="Helical" evidence="10">
    <location>
        <begin position="325"/>
        <end position="345"/>
    </location>
</feature>
<reference evidence="11 12" key="1">
    <citation type="submission" date="2019-04" db="EMBL/GenBank/DDBJ databases">
        <authorList>
            <person name="Hwang J.C."/>
        </authorList>
    </citation>
    <scope>NUCLEOTIDE SEQUENCE [LARGE SCALE GENOMIC DNA]</scope>
    <source>
        <strain evidence="11 12">IMCC35001</strain>
    </source>
</reference>
<dbReference type="OrthoDB" id="18749at2"/>
<feature type="transmembrane region" description="Helical" evidence="10">
    <location>
        <begin position="44"/>
        <end position="66"/>
    </location>
</feature>